<comment type="subcellular location">
    <subcellularLocation>
        <location evidence="1">Membrane</location>
        <topology evidence="1">Multi-pass membrane protein</topology>
    </subcellularLocation>
</comment>
<comment type="similarity">
    <text evidence="2">Belongs to the major facilitator superfamily. Monocarboxylate porter (TC 2.A.1.13) family.</text>
</comment>
<feature type="transmembrane region" description="Helical" evidence="3">
    <location>
        <begin position="145"/>
        <end position="165"/>
    </location>
</feature>
<feature type="transmembrane region" description="Helical" evidence="3">
    <location>
        <begin position="435"/>
        <end position="455"/>
    </location>
</feature>
<protein>
    <submittedName>
        <fullName evidence="4">Putative monocarboxylate transporter</fullName>
    </submittedName>
</protein>
<dbReference type="SUPFAM" id="SSF103473">
    <property type="entry name" value="MFS general substrate transporter"/>
    <property type="match status" value="1"/>
</dbReference>
<dbReference type="InterPro" id="IPR036259">
    <property type="entry name" value="MFS_trans_sf"/>
</dbReference>
<feature type="transmembrane region" description="Helical" evidence="3">
    <location>
        <begin position="121"/>
        <end position="139"/>
    </location>
</feature>
<dbReference type="GeneID" id="54480871"/>
<feature type="transmembrane region" description="Helical" evidence="3">
    <location>
        <begin position="351"/>
        <end position="375"/>
    </location>
</feature>
<evidence type="ECO:0000256" key="2">
    <source>
        <dbReference type="ARBA" id="ARBA00006727"/>
    </source>
</evidence>
<feature type="transmembrane region" description="Helical" evidence="3">
    <location>
        <begin position="326"/>
        <end position="345"/>
    </location>
</feature>
<dbReference type="InterPro" id="IPR050327">
    <property type="entry name" value="Proton-linked_MCT"/>
</dbReference>
<dbReference type="EMBL" id="ML996584">
    <property type="protein sequence ID" value="KAF2753323.1"/>
    <property type="molecule type" value="Genomic_DNA"/>
</dbReference>
<evidence type="ECO:0000313" key="5">
    <source>
        <dbReference type="Proteomes" id="UP000799437"/>
    </source>
</evidence>
<feature type="transmembrane region" description="Helical" evidence="3">
    <location>
        <begin position="257"/>
        <end position="274"/>
    </location>
</feature>
<dbReference type="GO" id="GO:0022857">
    <property type="term" value="F:transmembrane transporter activity"/>
    <property type="evidence" value="ECO:0007669"/>
    <property type="project" value="InterPro"/>
</dbReference>
<dbReference type="AlphaFoldDB" id="A0A6A6VSX7"/>
<dbReference type="OrthoDB" id="2213137at2759"/>
<dbReference type="PANTHER" id="PTHR11360:SF156">
    <property type="entry name" value="MONOCARBOXYLATE TRANSPORTER, PUTATIVE (AFU_ORTHOLOGUE AFUA_4G14260)-RELATED"/>
    <property type="match status" value="1"/>
</dbReference>
<evidence type="ECO:0000313" key="4">
    <source>
        <dbReference type="EMBL" id="KAF2753323.1"/>
    </source>
</evidence>
<accession>A0A6A6VSX7</accession>
<feature type="transmembrane region" description="Helical" evidence="3">
    <location>
        <begin position="294"/>
        <end position="314"/>
    </location>
</feature>
<evidence type="ECO:0000256" key="3">
    <source>
        <dbReference type="SAM" id="Phobius"/>
    </source>
</evidence>
<organism evidence="4 5">
    <name type="scientific">Pseudovirgaria hyperparasitica</name>
    <dbReference type="NCBI Taxonomy" id="470096"/>
    <lineage>
        <taxon>Eukaryota</taxon>
        <taxon>Fungi</taxon>
        <taxon>Dikarya</taxon>
        <taxon>Ascomycota</taxon>
        <taxon>Pezizomycotina</taxon>
        <taxon>Dothideomycetes</taxon>
        <taxon>Dothideomycetes incertae sedis</taxon>
        <taxon>Acrospermales</taxon>
        <taxon>Acrospermaceae</taxon>
        <taxon>Pseudovirgaria</taxon>
    </lineage>
</organism>
<feature type="transmembrane region" description="Helical" evidence="3">
    <location>
        <begin position="89"/>
        <end position="109"/>
    </location>
</feature>
<gene>
    <name evidence="4" type="ORF">EJ05DRAFT_211260</name>
</gene>
<name>A0A6A6VSX7_9PEZI</name>
<keyword evidence="3" id="KW-0812">Transmembrane</keyword>
<dbReference type="Gene3D" id="1.20.1250.20">
    <property type="entry name" value="MFS general substrate transporter like domains"/>
    <property type="match status" value="2"/>
</dbReference>
<proteinExistence type="inferred from homology"/>
<dbReference type="PANTHER" id="PTHR11360">
    <property type="entry name" value="MONOCARBOXYLATE TRANSPORTER"/>
    <property type="match status" value="1"/>
</dbReference>
<dbReference type="RefSeq" id="XP_033595774.1">
    <property type="nucleotide sequence ID" value="XM_033739817.1"/>
</dbReference>
<feature type="transmembrane region" description="Helical" evidence="3">
    <location>
        <begin position="177"/>
        <end position="198"/>
    </location>
</feature>
<keyword evidence="3" id="KW-1133">Transmembrane helix</keyword>
<reference evidence="4" key="1">
    <citation type="journal article" date="2020" name="Stud. Mycol.">
        <title>101 Dothideomycetes genomes: a test case for predicting lifestyles and emergence of pathogens.</title>
        <authorList>
            <person name="Haridas S."/>
            <person name="Albert R."/>
            <person name="Binder M."/>
            <person name="Bloem J."/>
            <person name="Labutti K."/>
            <person name="Salamov A."/>
            <person name="Andreopoulos B."/>
            <person name="Baker S."/>
            <person name="Barry K."/>
            <person name="Bills G."/>
            <person name="Bluhm B."/>
            <person name="Cannon C."/>
            <person name="Castanera R."/>
            <person name="Culley D."/>
            <person name="Daum C."/>
            <person name="Ezra D."/>
            <person name="Gonzalez J."/>
            <person name="Henrissat B."/>
            <person name="Kuo A."/>
            <person name="Liang C."/>
            <person name="Lipzen A."/>
            <person name="Lutzoni F."/>
            <person name="Magnuson J."/>
            <person name="Mondo S."/>
            <person name="Nolan M."/>
            <person name="Ohm R."/>
            <person name="Pangilinan J."/>
            <person name="Park H.-J."/>
            <person name="Ramirez L."/>
            <person name="Alfaro M."/>
            <person name="Sun H."/>
            <person name="Tritt A."/>
            <person name="Yoshinaga Y."/>
            <person name="Zwiers L.-H."/>
            <person name="Turgeon B."/>
            <person name="Goodwin S."/>
            <person name="Spatafora J."/>
            <person name="Crous P."/>
            <person name="Grigoriev I."/>
        </authorList>
    </citation>
    <scope>NUCLEOTIDE SEQUENCE</scope>
    <source>
        <strain evidence="4">CBS 121739</strain>
    </source>
</reference>
<evidence type="ECO:0000256" key="1">
    <source>
        <dbReference type="ARBA" id="ARBA00004141"/>
    </source>
</evidence>
<feature type="transmembrane region" description="Helical" evidence="3">
    <location>
        <begin position="213"/>
        <end position="236"/>
    </location>
</feature>
<dbReference type="Pfam" id="PF07690">
    <property type="entry name" value="MFS_1"/>
    <property type="match status" value="1"/>
</dbReference>
<dbReference type="GO" id="GO:0016020">
    <property type="term" value="C:membrane"/>
    <property type="evidence" value="ECO:0007669"/>
    <property type="project" value="UniProtKB-SubCell"/>
</dbReference>
<feature type="transmembrane region" description="Helical" evidence="3">
    <location>
        <begin position="49"/>
        <end position="69"/>
    </location>
</feature>
<keyword evidence="5" id="KW-1185">Reference proteome</keyword>
<feature type="transmembrane region" description="Helical" evidence="3">
    <location>
        <begin position="395"/>
        <end position="415"/>
    </location>
</feature>
<dbReference type="Proteomes" id="UP000799437">
    <property type="component" value="Unassembled WGS sequence"/>
</dbReference>
<dbReference type="InterPro" id="IPR011701">
    <property type="entry name" value="MFS"/>
</dbReference>
<keyword evidence="3" id="KW-0472">Membrane</keyword>
<sequence length="464" mass="50363">MPQTETVTLHELESFDAGLQSQTMHHDDEETIESSVSLRPESNKTRTGVLLGSSLLQLPMWGFAMSYGVFQEYYNDNLSLKGGRELTGIIGTTSNGVIYLSMPILFALFTRRWAHRRQTAALFGALLVSTSFLISSFSTDIWHLLATQGVMAALGSALIYSPVTLSLGEWYSTNNRALALGFTLSCKNIVGSTCPFLFRGLLDRYGFRGSLRVWAAICVGTSVVSILLIPTPPMTLSARTNHRDRRMPWAFLRHRTFYVYSFATILQSAGYGIPQTFLPEYAREVTLLSQTWSTLLLTLFNVPGIISSTFFGFLSNGGRGKLSASTITAISAGCSALSAFLFWGLTSRGSLVLLLVFSMTFGFFSGGYSSTWGGIINELECEAAQRNEAIDSGMLYGLLNGARGIGYVSGGLAGVPLLRAGSAASVGRFGYESGYGPLIVFTGLSSVCGGWGLLWKWTRLSQNA</sequence>